<dbReference type="PANTHER" id="PTHR30582">
    <property type="entry name" value="L,D-TRANSPEPTIDASE"/>
    <property type="match status" value="1"/>
</dbReference>
<reference evidence="11 12" key="1">
    <citation type="journal article" date="2012" name="Stand. Genomic Sci.">
        <title>Complete genome sequence of the facultatively chemolithoautotrophic and methylotrophic alpha Proteobacterium Starkeya novella type strain (ATCC 8093(T)).</title>
        <authorList>
            <person name="Kappler U."/>
            <person name="Davenport K."/>
            <person name="Beatson S."/>
            <person name="Lucas S."/>
            <person name="Lapidus A."/>
            <person name="Copeland A."/>
            <person name="Berry K.W."/>
            <person name="Glavina Del Rio T."/>
            <person name="Hammon N."/>
            <person name="Dalin E."/>
            <person name="Tice H."/>
            <person name="Pitluck S."/>
            <person name="Richardson P."/>
            <person name="Bruce D."/>
            <person name="Goodwin L.A."/>
            <person name="Han C."/>
            <person name="Tapia R."/>
            <person name="Detter J.C."/>
            <person name="Chang Y.J."/>
            <person name="Jeffries C.D."/>
            <person name="Land M."/>
            <person name="Hauser L."/>
            <person name="Kyrpides N.C."/>
            <person name="Goker M."/>
            <person name="Ivanova N."/>
            <person name="Klenk H.P."/>
            <person name="Woyke T."/>
        </authorList>
    </citation>
    <scope>NUCLEOTIDE SEQUENCE [LARGE SCALE GENOMIC DNA]</scope>
    <source>
        <strain evidence="12">ATCC 8093 / DSM 506 / JCM 20403 / CCM 1077 / IAM 12100 / NBRC 12443 / NCIMB 10456</strain>
    </source>
</reference>
<dbReference type="eggNOG" id="COG1376">
    <property type="taxonomic scope" value="Bacteria"/>
</dbReference>
<dbReference type="Pfam" id="PF03734">
    <property type="entry name" value="YkuD"/>
    <property type="match status" value="1"/>
</dbReference>
<dbReference type="EMBL" id="CP002026">
    <property type="protein sequence ID" value="ADH88386.1"/>
    <property type="molecule type" value="Genomic_DNA"/>
</dbReference>
<feature type="compositionally biased region" description="Basic and acidic residues" evidence="8">
    <location>
        <begin position="66"/>
        <end position="75"/>
    </location>
</feature>
<feature type="chain" id="PRO_5003092588" evidence="9">
    <location>
        <begin position="23"/>
        <end position="222"/>
    </location>
</feature>
<evidence type="ECO:0000313" key="12">
    <source>
        <dbReference type="Proteomes" id="UP000006633"/>
    </source>
</evidence>
<evidence type="ECO:0000256" key="8">
    <source>
        <dbReference type="SAM" id="MobiDB-lite"/>
    </source>
</evidence>
<dbReference type="PANTHER" id="PTHR30582:SF2">
    <property type="entry name" value="L,D-TRANSPEPTIDASE YCIB-RELATED"/>
    <property type="match status" value="1"/>
</dbReference>
<dbReference type="SUPFAM" id="SSF141523">
    <property type="entry name" value="L,D-transpeptidase catalytic domain-like"/>
    <property type="match status" value="1"/>
</dbReference>
<keyword evidence="4 7" id="KW-0133">Cell shape</keyword>
<keyword evidence="3" id="KW-0808">Transferase</keyword>
<evidence type="ECO:0000256" key="7">
    <source>
        <dbReference type="PROSITE-ProRule" id="PRU01373"/>
    </source>
</evidence>
<gene>
    <name evidence="11" type="ordered locus">Snov_1066</name>
</gene>
<dbReference type="InterPro" id="IPR005490">
    <property type="entry name" value="LD_TPept_cat_dom"/>
</dbReference>
<feature type="domain" description="L,D-TPase catalytic" evidence="10">
    <location>
        <begin position="106"/>
        <end position="221"/>
    </location>
</feature>
<dbReference type="GO" id="GO:0018104">
    <property type="term" value="P:peptidoglycan-protein cross-linking"/>
    <property type="evidence" value="ECO:0007669"/>
    <property type="project" value="TreeGrafter"/>
</dbReference>
<evidence type="ECO:0000256" key="1">
    <source>
        <dbReference type="ARBA" id="ARBA00004752"/>
    </source>
</evidence>
<evidence type="ECO:0000256" key="5">
    <source>
        <dbReference type="ARBA" id="ARBA00022984"/>
    </source>
</evidence>
<dbReference type="CDD" id="cd16913">
    <property type="entry name" value="YkuD_like"/>
    <property type="match status" value="1"/>
</dbReference>
<organism evidence="11 12">
    <name type="scientific">Ancylobacter novellus (strain ATCC 8093 / DSM 506 / JCM 20403 / CCM 1077 / IAM 12100 / NBRC 12443 / NCIMB 10456)</name>
    <name type="common">Starkeya novella</name>
    <dbReference type="NCBI Taxonomy" id="639283"/>
    <lineage>
        <taxon>Bacteria</taxon>
        <taxon>Pseudomonadati</taxon>
        <taxon>Pseudomonadota</taxon>
        <taxon>Alphaproteobacteria</taxon>
        <taxon>Hyphomicrobiales</taxon>
        <taxon>Xanthobacteraceae</taxon>
        <taxon>Ancylobacter</taxon>
    </lineage>
</organism>
<dbReference type="PROSITE" id="PS52029">
    <property type="entry name" value="LD_TPASE"/>
    <property type="match status" value="1"/>
</dbReference>
<feature type="active site" description="Nucleophile" evidence="7">
    <location>
        <position position="193"/>
    </location>
</feature>
<dbReference type="STRING" id="639283.Snov_1066"/>
<comment type="similarity">
    <text evidence="2">Belongs to the YkuD family.</text>
</comment>
<evidence type="ECO:0000256" key="9">
    <source>
        <dbReference type="SAM" id="SignalP"/>
    </source>
</evidence>
<name>D7A712_ANCN5</name>
<dbReference type="KEGG" id="sno:Snov_1066"/>
<dbReference type="GO" id="GO:0008360">
    <property type="term" value="P:regulation of cell shape"/>
    <property type="evidence" value="ECO:0007669"/>
    <property type="project" value="UniProtKB-UniRule"/>
</dbReference>
<keyword evidence="9" id="KW-0732">Signal</keyword>
<dbReference type="OrthoDB" id="463216at2"/>
<sequence>MRQALLALALAMSLGLAAPARAETVVETGAGAPTATPQNLVAPGVGTPAAATQPASQGTSAGLEMPDMKAPDAKPQDAATQSALMPAGIAPIVVPLPEPVVIPRSIVAQINLSRQRMEVTVDGVPRYSWPISTARRGYRTPVGSYRPQRMYRRYFSRKYDNAPMPYSIFFNGGYAIHGTTDLKRLGRPASHGCVRLHPSNAATLFALVKEYGAGNTRIIVTR</sequence>
<evidence type="ECO:0000259" key="10">
    <source>
        <dbReference type="PROSITE" id="PS52029"/>
    </source>
</evidence>
<dbReference type="UniPathway" id="UPA00219"/>
<keyword evidence="12" id="KW-1185">Reference proteome</keyword>
<evidence type="ECO:0000256" key="4">
    <source>
        <dbReference type="ARBA" id="ARBA00022960"/>
    </source>
</evidence>
<comment type="pathway">
    <text evidence="1 7">Cell wall biogenesis; peptidoglycan biosynthesis.</text>
</comment>
<protein>
    <submittedName>
        <fullName evidence="11">ErfK/YbiS/YcfS/YnhG family protein</fullName>
    </submittedName>
</protein>
<feature type="region of interest" description="Disordered" evidence="8">
    <location>
        <begin position="31"/>
        <end position="81"/>
    </location>
</feature>
<dbReference type="InterPro" id="IPR050979">
    <property type="entry name" value="LD-transpeptidase"/>
</dbReference>
<evidence type="ECO:0000256" key="3">
    <source>
        <dbReference type="ARBA" id="ARBA00022679"/>
    </source>
</evidence>
<evidence type="ECO:0000313" key="11">
    <source>
        <dbReference type="EMBL" id="ADH88386.1"/>
    </source>
</evidence>
<dbReference type="AlphaFoldDB" id="D7A712"/>
<dbReference type="Gene3D" id="2.40.440.10">
    <property type="entry name" value="L,D-transpeptidase catalytic domain-like"/>
    <property type="match status" value="1"/>
</dbReference>
<dbReference type="HOGENOM" id="CLU_1244703_0_0_5"/>
<dbReference type="GO" id="GO:0016740">
    <property type="term" value="F:transferase activity"/>
    <property type="evidence" value="ECO:0007669"/>
    <property type="project" value="UniProtKB-KW"/>
</dbReference>
<keyword evidence="5 7" id="KW-0573">Peptidoglycan synthesis</keyword>
<dbReference type="InterPro" id="IPR038063">
    <property type="entry name" value="Transpep_catalytic_dom"/>
</dbReference>
<dbReference type="GO" id="GO:0071555">
    <property type="term" value="P:cell wall organization"/>
    <property type="evidence" value="ECO:0007669"/>
    <property type="project" value="UniProtKB-UniRule"/>
</dbReference>
<proteinExistence type="inferred from homology"/>
<dbReference type="Proteomes" id="UP000006633">
    <property type="component" value="Chromosome"/>
</dbReference>
<feature type="active site" description="Proton donor/acceptor" evidence="7">
    <location>
        <position position="177"/>
    </location>
</feature>
<accession>D7A712</accession>
<keyword evidence="6 7" id="KW-0961">Cell wall biogenesis/degradation</keyword>
<evidence type="ECO:0000256" key="2">
    <source>
        <dbReference type="ARBA" id="ARBA00005992"/>
    </source>
</evidence>
<feature type="signal peptide" evidence="9">
    <location>
        <begin position="1"/>
        <end position="22"/>
    </location>
</feature>
<evidence type="ECO:0000256" key="6">
    <source>
        <dbReference type="ARBA" id="ARBA00023316"/>
    </source>
</evidence>
<dbReference type="GO" id="GO:0071972">
    <property type="term" value="F:peptidoglycan L,D-transpeptidase activity"/>
    <property type="evidence" value="ECO:0007669"/>
    <property type="project" value="TreeGrafter"/>
</dbReference>
<dbReference type="GO" id="GO:0005576">
    <property type="term" value="C:extracellular region"/>
    <property type="evidence" value="ECO:0007669"/>
    <property type="project" value="TreeGrafter"/>
</dbReference>